<gene>
    <name evidence="6" type="ORF">BG015_001899</name>
</gene>
<keyword evidence="1" id="KW-0677">Repeat</keyword>
<feature type="compositionally biased region" description="Polar residues" evidence="3">
    <location>
        <begin position="497"/>
        <end position="520"/>
    </location>
</feature>
<accession>A0A9P5S5Z9</accession>
<evidence type="ECO:0000256" key="1">
    <source>
        <dbReference type="ARBA" id="ARBA00022737"/>
    </source>
</evidence>
<feature type="compositionally biased region" description="Polar residues" evidence="3">
    <location>
        <begin position="356"/>
        <end position="367"/>
    </location>
</feature>
<protein>
    <recommendedName>
        <fullName evidence="8">Galactose oxidase</fullName>
    </recommendedName>
</protein>
<feature type="transmembrane region" description="Helical" evidence="4">
    <location>
        <begin position="384"/>
        <end position="405"/>
    </location>
</feature>
<keyword evidence="2" id="KW-0408">Iron</keyword>
<dbReference type="InterPro" id="IPR011043">
    <property type="entry name" value="Gal_Oxase/kelch_b-propeller"/>
</dbReference>
<evidence type="ECO:0000256" key="4">
    <source>
        <dbReference type="SAM" id="Phobius"/>
    </source>
</evidence>
<dbReference type="SUPFAM" id="SSF50965">
    <property type="entry name" value="Galactose oxidase, central domain"/>
    <property type="match status" value="1"/>
</dbReference>
<dbReference type="Gene3D" id="2.120.10.80">
    <property type="entry name" value="Kelch-type beta propeller"/>
    <property type="match status" value="1"/>
</dbReference>
<comment type="caution">
    <text evidence="6">The sequence shown here is derived from an EMBL/GenBank/DDBJ whole genome shotgun (WGS) entry which is preliminary data.</text>
</comment>
<keyword evidence="4" id="KW-0812">Transmembrane</keyword>
<evidence type="ECO:0000256" key="5">
    <source>
        <dbReference type="SAM" id="SignalP"/>
    </source>
</evidence>
<feature type="signal peptide" evidence="5">
    <location>
        <begin position="1"/>
        <end position="30"/>
    </location>
</feature>
<keyword evidence="4" id="KW-0472">Membrane</keyword>
<keyword evidence="4" id="KW-1133">Transmembrane helix</keyword>
<dbReference type="InterPro" id="IPR015915">
    <property type="entry name" value="Kelch-typ_b-propeller"/>
</dbReference>
<evidence type="ECO:0008006" key="8">
    <source>
        <dbReference type="Google" id="ProtNLM"/>
    </source>
</evidence>
<dbReference type="OrthoDB" id="432528at2759"/>
<dbReference type="AlphaFoldDB" id="A0A9P5S5Z9"/>
<evidence type="ECO:0000313" key="7">
    <source>
        <dbReference type="Proteomes" id="UP000748756"/>
    </source>
</evidence>
<evidence type="ECO:0000313" key="6">
    <source>
        <dbReference type="EMBL" id="KAF9154077.1"/>
    </source>
</evidence>
<feature type="chain" id="PRO_5040244202" description="Galactose oxidase" evidence="5">
    <location>
        <begin position="31"/>
        <end position="682"/>
    </location>
</feature>
<dbReference type="SUPFAM" id="SSF117281">
    <property type="entry name" value="Kelch motif"/>
    <property type="match status" value="1"/>
</dbReference>
<sequence>MLVPSRFSRQLRTVAWAWGTLSLLAAKATAQQSPPPAAVCCMAYTTINEDTFFIQGGTLITGTGTSTNTSQFYSLDLTQPTWNTLNPPWKALTYPASLTALSSTSGHSISVASDSSSFTMWIYNPNLVVSYNVASGSWAQVLPTPPTTLFKGNDLQAATDPTTGMVYIPGAAGTYNSMSVYSFSSGMAPSVAIPSTLVAAAGYYTFVWSQVRKTFIYYGGNAATPNPFFEFSPSAGKWTSMPISGSITPPFQIRSCMVPAYNGTKMLLFGGNTDTTQSVDTLYILDVPTMTWTQAPSSLDARSDMACSVSGDNFIVWGGYKRNPGTAYVPASLTPIIYNIYLGKWTTTFTRGSHPNVATTNPISSPTGNPNPVNPGGGGGSNGAAIGGGVAAGVVIIAAIAFFFIRKRRQPQGDHHQPIIASKEAEATYQQHGRRDPVLPSIENAVTGPAPYTYSPVNAENNTYNHNYSQISPVNPYNNNSYPNNYDTNTNTNNYNHDQSPQVSAMTERQNQPSSPQTGPGSVPTWPPTTTYPSTAPIAPTYVPNSPTYASSYATVYSSPPPIPARPKTISNAITPATHINPDNQDHIRELEYQIAMGQQQLAYAIQNRKGAPTIANNPQYNPTQIESEPLSSVLPRGPQGAGVPVVTTAAAAPQQLDQTELVRRIESMQAELQNLHAQLRS</sequence>
<organism evidence="6 7">
    <name type="scientific">Linnemannia schmuckeri</name>
    <dbReference type="NCBI Taxonomy" id="64567"/>
    <lineage>
        <taxon>Eukaryota</taxon>
        <taxon>Fungi</taxon>
        <taxon>Fungi incertae sedis</taxon>
        <taxon>Mucoromycota</taxon>
        <taxon>Mortierellomycotina</taxon>
        <taxon>Mortierellomycetes</taxon>
        <taxon>Mortierellales</taxon>
        <taxon>Mortierellaceae</taxon>
        <taxon>Linnemannia</taxon>
    </lineage>
</organism>
<evidence type="ECO:0000256" key="2">
    <source>
        <dbReference type="ARBA" id="ARBA00023004"/>
    </source>
</evidence>
<dbReference type="GO" id="GO:0019760">
    <property type="term" value="P:glucosinolate metabolic process"/>
    <property type="evidence" value="ECO:0007669"/>
    <property type="project" value="UniProtKB-ARBA"/>
</dbReference>
<reference evidence="6" key="1">
    <citation type="journal article" date="2020" name="Fungal Divers.">
        <title>Resolving the Mortierellaceae phylogeny through synthesis of multi-gene phylogenetics and phylogenomics.</title>
        <authorList>
            <person name="Vandepol N."/>
            <person name="Liber J."/>
            <person name="Desiro A."/>
            <person name="Na H."/>
            <person name="Kennedy M."/>
            <person name="Barry K."/>
            <person name="Grigoriev I.V."/>
            <person name="Miller A.N."/>
            <person name="O'Donnell K."/>
            <person name="Stajich J.E."/>
            <person name="Bonito G."/>
        </authorList>
    </citation>
    <scope>NUCLEOTIDE SEQUENCE</scope>
    <source>
        <strain evidence="6">NRRL 6426</strain>
    </source>
</reference>
<dbReference type="PANTHER" id="PTHR47435">
    <property type="entry name" value="KELCH REPEAT PROTEIN (AFU_ORTHOLOGUE AFUA_5G12780)"/>
    <property type="match status" value="1"/>
</dbReference>
<dbReference type="PANTHER" id="PTHR47435:SF4">
    <property type="entry name" value="KELCH REPEAT PROTEIN (AFU_ORTHOLOGUE AFUA_5G12780)"/>
    <property type="match status" value="1"/>
</dbReference>
<evidence type="ECO:0000256" key="3">
    <source>
        <dbReference type="SAM" id="MobiDB-lite"/>
    </source>
</evidence>
<dbReference type="Pfam" id="PF24681">
    <property type="entry name" value="Kelch_KLHDC2_KLHL20_DRC7"/>
    <property type="match status" value="1"/>
</dbReference>
<dbReference type="EMBL" id="JAAAUQ010000136">
    <property type="protein sequence ID" value="KAF9154077.1"/>
    <property type="molecule type" value="Genomic_DNA"/>
</dbReference>
<keyword evidence="5" id="KW-0732">Signal</keyword>
<dbReference type="Proteomes" id="UP000748756">
    <property type="component" value="Unassembled WGS sequence"/>
</dbReference>
<keyword evidence="7" id="KW-1185">Reference proteome</keyword>
<proteinExistence type="predicted"/>
<feature type="region of interest" description="Disordered" evidence="3">
    <location>
        <begin position="356"/>
        <end position="380"/>
    </location>
</feature>
<feature type="region of interest" description="Disordered" evidence="3">
    <location>
        <begin position="453"/>
        <end position="532"/>
    </location>
</feature>
<feature type="compositionally biased region" description="Polar residues" evidence="3">
    <location>
        <begin position="455"/>
        <end position="473"/>
    </location>
</feature>
<name>A0A9P5S5Z9_9FUNG</name>
<feature type="compositionally biased region" description="Low complexity" evidence="3">
    <location>
        <begin position="475"/>
        <end position="496"/>
    </location>
</feature>